<evidence type="ECO:0000313" key="3">
    <source>
        <dbReference type="EMBL" id="MDP5275405.1"/>
    </source>
</evidence>
<dbReference type="PANTHER" id="PTHR43038">
    <property type="entry name" value="ATP-BINDING CASSETTE, SUB-FAMILY H, MEMBER 1"/>
    <property type="match status" value="1"/>
</dbReference>
<dbReference type="SMART" id="SM00850">
    <property type="entry name" value="LytTR"/>
    <property type="match status" value="1"/>
</dbReference>
<dbReference type="Proteomes" id="UP001231941">
    <property type="component" value="Unassembled WGS sequence"/>
</dbReference>
<dbReference type="EMBL" id="JAVAMP010000007">
    <property type="protein sequence ID" value="MDP5275405.1"/>
    <property type="molecule type" value="Genomic_DNA"/>
</dbReference>
<dbReference type="InterPro" id="IPR012046">
    <property type="entry name" value="LytTR_ABC"/>
</dbReference>
<feature type="domain" description="ABC transporter" evidence="1">
    <location>
        <begin position="4"/>
        <end position="228"/>
    </location>
</feature>
<evidence type="ECO:0000259" key="2">
    <source>
        <dbReference type="PROSITE" id="PS50930"/>
    </source>
</evidence>
<dbReference type="InterPro" id="IPR007492">
    <property type="entry name" value="LytTR_DNA-bd_dom"/>
</dbReference>
<keyword evidence="3" id="KW-0238">DNA-binding</keyword>
<dbReference type="InterPro" id="IPR003439">
    <property type="entry name" value="ABC_transporter-like_ATP-bd"/>
</dbReference>
<dbReference type="RefSeq" id="WP_305992712.1">
    <property type="nucleotide sequence ID" value="NZ_JAVAMP010000007.1"/>
</dbReference>
<dbReference type="GO" id="GO:0003677">
    <property type="term" value="F:DNA binding"/>
    <property type="evidence" value="ECO:0007669"/>
    <property type="project" value="UniProtKB-KW"/>
</dbReference>
<proteinExistence type="predicted"/>
<name>A0ABT9J1E7_9BACL</name>
<dbReference type="PANTHER" id="PTHR43038:SF3">
    <property type="entry name" value="ABC TRANSPORTER G FAMILY MEMBER 20 ISOFORM X1"/>
    <property type="match status" value="1"/>
</dbReference>
<dbReference type="PROSITE" id="PS50893">
    <property type="entry name" value="ABC_TRANSPORTER_2"/>
    <property type="match status" value="1"/>
</dbReference>
<keyword evidence="4" id="KW-1185">Reference proteome</keyword>
<evidence type="ECO:0000259" key="1">
    <source>
        <dbReference type="PROSITE" id="PS50893"/>
    </source>
</evidence>
<accession>A0ABT9J1E7</accession>
<dbReference type="SUPFAM" id="SSF52540">
    <property type="entry name" value="P-loop containing nucleoside triphosphate hydrolases"/>
    <property type="match status" value="1"/>
</dbReference>
<organism evidence="3 4">
    <name type="scientific">Chengkuizengella axinellae</name>
    <dbReference type="NCBI Taxonomy" id="3064388"/>
    <lineage>
        <taxon>Bacteria</taxon>
        <taxon>Bacillati</taxon>
        <taxon>Bacillota</taxon>
        <taxon>Bacilli</taxon>
        <taxon>Bacillales</taxon>
        <taxon>Paenibacillaceae</taxon>
        <taxon>Chengkuizengella</taxon>
    </lineage>
</organism>
<dbReference type="Gene3D" id="3.40.50.300">
    <property type="entry name" value="P-loop containing nucleotide triphosphate hydrolases"/>
    <property type="match status" value="1"/>
</dbReference>
<dbReference type="PROSITE" id="PS50930">
    <property type="entry name" value="HTH_LYTTR"/>
    <property type="match status" value="1"/>
</dbReference>
<dbReference type="Pfam" id="PF00005">
    <property type="entry name" value="ABC_tran"/>
    <property type="match status" value="1"/>
</dbReference>
<feature type="domain" description="HTH LytTR-type" evidence="2">
    <location>
        <begin position="285"/>
        <end position="391"/>
    </location>
</feature>
<sequence>MNILTIKQLEKNIGNTVLFPVIDLEIQAREIVAIQCNSDVGSKLIQLLIGEMPVSSGEILLFETPLNKNLKNLIQKVGIVFLNDSLYERLTPKQYLQFYKQLFQVETDIDSILEQVGLSNKSKVKISRLTFSEQKRLHLARVLVYEPKLIILEEPDQNIDIESKMIIQKVINDFVANDRAVLITTSYLESAIMMSNRVYHLNDQGLKKVDVLDVEDKDSLKNADKEEKDQLEEQSIDNVSVESNAFKDTISMTEEKTAEKDVIEDESQESEAVLPTKIQVRFEKIPAKVDEKIILFDPTEIDFIESSEGISHLHVKGEVFPCTYTLNDLFDRLQPFGFFRCHRSYIVNLQKVREVITWTRNSYSLILDNSKKSSIPLSKGKLSDLKDIIGF</sequence>
<reference evidence="3 4" key="1">
    <citation type="submission" date="2023-08" db="EMBL/GenBank/DDBJ databases">
        <authorList>
            <person name="Park J.-S."/>
        </authorList>
    </citation>
    <scope>NUCLEOTIDE SEQUENCE [LARGE SCALE GENOMIC DNA]</scope>
    <source>
        <strain evidence="3 4">2205SS18-9</strain>
    </source>
</reference>
<dbReference type="InterPro" id="IPR027417">
    <property type="entry name" value="P-loop_NTPase"/>
</dbReference>
<comment type="caution">
    <text evidence="3">The sequence shown here is derived from an EMBL/GenBank/DDBJ whole genome shotgun (WGS) entry which is preliminary data.</text>
</comment>
<dbReference type="PIRSF" id="PIRSF036612">
    <property type="entry name" value="ABC_ATP_LytTR"/>
    <property type="match status" value="1"/>
</dbReference>
<evidence type="ECO:0000313" key="4">
    <source>
        <dbReference type="Proteomes" id="UP001231941"/>
    </source>
</evidence>
<gene>
    <name evidence="3" type="ORF">Q5Y73_14955</name>
</gene>
<dbReference type="Pfam" id="PF04397">
    <property type="entry name" value="LytTR"/>
    <property type="match status" value="1"/>
</dbReference>
<protein>
    <submittedName>
        <fullName evidence="3">LytTR family transcriptional regulator DNA-binding domain-containing protein</fullName>
    </submittedName>
</protein>
<dbReference type="Gene3D" id="2.40.50.1020">
    <property type="entry name" value="LytTr DNA-binding domain"/>
    <property type="match status" value="1"/>
</dbReference>